<keyword evidence="1" id="KW-0812">Transmembrane</keyword>
<evidence type="ECO:0000259" key="2">
    <source>
        <dbReference type="Pfam" id="PF07811"/>
    </source>
</evidence>
<organism evidence="3 4">
    <name type="scientific">Sphingomonas humi</name>
    <dbReference type="NCBI Taxonomy" id="335630"/>
    <lineage>
        <taxon>Bacteria</taxon>
        <taxon>Pseudomonadati</taxon>
        <taxon>Pseudomonadota</taxon>
        <taxon>Alphaproteobacteria</taxon>
        <taxon>Sphingomonadales</taxon>
        <taxon>Sphingomonadaceae</taxon>
        <taxon>Sphingomonas</taxon>
    </lineage>
</organism>
<feature type="domain" description="TadE-like" evidence="2">
    <location>
        <begin position="12"/>
        <end position="54"/>
    </location>
</feature>
<dbReference type="RefSeq" id="WP_344709833.1">
    <property type="nucleotide sequence ID" value="NZ_BAAAZD010000002.1"/>
</dbReference>
<keyword evidence="1" id="KW-0472">Membrane</keyword>
<feature type="transmembrane region" description="Helical" evidence="1">
    <location>
        <begin position="12"/>
        <end position="33"/>
    </location>
</feature>
<gene>
    <name evidence="3" type="ORF">GCM10022211_17020</name>
</gene>
<evidence type="ECO:0000256" key="1">
    <source>
        <dbReference type="SAM" id="Phobius"/>
    </source>
</evidence>
<keyword evidence="4" id="KW-1185">Reference proteome</keyword>
<proteinExistence type="predicted"/>
<accession>A0ABP7S1G0</accession>
<comment type="caution">
    <text evidence="3">The sequence shown here is derived from an EMBL/GenBank/DDBJ whole genome shotgun (WGS) entry which is preliminary data.</text>
</comment>
<evidence type="ECO:0000313" key="3">
    <source>
        <dbReference type="EMBL" id="GAA4005333.1"/>
    </source>
</evidence>
<dbReference type="InterPro" id="IPR012495">
    <property type="entry name" value="TadE-like_dom"/>
</dbReference>
<protein>
    <recommendedName>
        <fullName evidence="2">TadE-like domain-containing protein</fullName>
    </recommendedName>
</protein>
<name>A0ABP7S1G0_9SPHN</name>
<dbReference type="EMBL" id="BAAAZD010000002">
    <property type="protein sequence ID" value="GAA4005333.1"/>
    <property type="molecule type" value="Genomic_DNA"/>
</dbReference>
<dbReference type="Proteomes" id="UP001501310">
    <property type="component" value="Unassembled WGS sequence"/>
</dbReference>
<reference evidence="4" key="1">
    <citation type="journal article" date="2019" name="Int. J. Syst. Evol. Microbiol.">
        <title>The Global Catalogue of Microorganisms (GCM) 10K type strain sequencing project: providing services to taxonomists for standard genome sequencing and annotation.</title>
        <authorList>
            <consortium name="The Broad Institute Genomics Platform"/>
            <consortium name="The Broad Institute Genome Sequencing Center for Infectious Disease"/>
            <person name="Wu L."/>
            <person name="Ma J."/>
        </authorList>
    </citation>
    <scope>NUCLEOTIDE SEQUENCE [LARGE SCALE GENOMIC DNA]</scope>
    <source>
        <strain evidence="4">JCM 16603</strain>
    </source>
</reference>
<evidence type="ECO:0000313" key="4">
    <source>
        <dbReference type="Proteomes" id="UP001501310"/>
    </source>
</evidence>
<sequence>MIFKDLARDERGATIVELAFAFPIAITFIWMIAQMGMLFRANSGIQHSLGQGARTATLWPTPTATTIKQKMTDAVYGIGPGTFKITVPATPVEDPTDKAKYLDLQVTYEQSTSMLFFPGPEIQITKKKRVWVAS</sequence>
<keyword evidence="1" id="KW-1133">Transmembrane helix</keyword>
<dbReference type="Pfam" id="PF07811">
    <property type="entry name" value="TadE"/>
    <property type="match status" value="1"/>
</dbReference>